<dbReference type="Proteomes" id="UP000324288">
    <property type="component" value="Chromosome"/>
</dbReference>
<keyword evidence="1" id="KW-0378">Hydrolase</keyword>
<evidence type="ECO:0000313" key="3">
    <source>
        <dbReference type="EMBL" id="VHO00714.1"/>
    </source>
</evidence>
<dbReference type="AlphaFoldDB" id="A0A5E3ZXA0"/>
<dbReference type="InterPro" id="IPR029058">
    <property type="entry name" value="AB_hydrolase_fold"/>
</dbReference>
<dbReference type="Gene3D" id="3.40.50.1820">
    <property type="entry name" value="alpha/beta hydrolase"/>
    <property type="match status" value="2"/>
</dbReference>
<evidence type="ECO:0000256" key="1">
    <source>
        <dbReference type="ARBA" id="ARBA00022801"/>
    </source>
</evidence>
<dbReference type="Pfam" id="PF08530">
    <property type="entry name" value="PepX_C"/>
    <property type="match status" value="1"/>
</dbReference>
<reference evidence="3 4" key="1">
    <citation type="submission" date="2019-04" db="EMBL/GenBank/DDBJ databases">
        <authorList>
            <person name="Seth-Smith MB H."/>
            <person name="Seth-Smith H."/>
        </authorList>
    </citation>
    <scope>NUCLEOTIDE SEQUENCE [LARGE SCALE GENOMIC DNA]</scope>
    <source>
        <strain evidence="3">USB-603019</strain>
    </source>
</reference>
<dbReference type="EMBL" id="LR584267">
    <property type="protein sequence ID" value="VHO00714.1"/>
    <property type="molecule type" value="Genomic_DNA"/>
</dbReference>
<keyword evidence="4" id="KW-1185">Reference proteome</keyword>
<dbReference type="GO" id="GO:0008239">
    <property type="term" value="F:dipeptidyl-peptidase activity"/>
    <property type="evidence" value="ECO:0007669"/>
    <property type="project" value="InterPro"/>
</dbReference>
<dbReference type="InterPro" id="IPR000383">
    <property type="entry name" value="Xaa-Pro-like_dom"/>
</dbReference>
<dbReference type="SMART" id="SM00939">
    <property type="entry name" value="PepX_C"/>
    <property type="match status" value="1"/>
</dbReference>
<dbReference type="Pfam" id="PF02129">
    <property type="entry name" value="Peptidase_S15"/>
    <property type="match status" value="1"/>
</dbReference>
<accession>A0A5E3ZXA0</accession>
<name>A0A5E3ZXA0_9ACTN</name>
<sequence>MQVDTRGTGGSTGCLDYGGPGEQQDVSAAVRWAAAQPWSTGKVGLYGKSYDGGTGLAGAANAPKGLAAVVSQEPIFDPYTYIFHNRVPYYNALFMGTWYGQIAATPGRPFNDTPYYLRNSLYEFAHPHCVIDNSRNQYSPDPNGPYWSQRTIVAKANKSPVPLFITQGFIEDNTRPDGLQTLLQNRKAPTRGWLGMWNHIRGNDTDENGTPKIGRRGFFTEVMDFYDHYVKGTPSKGHPNFIIHTNTGWRSQAAWPQQVRQLQLDGPRGLITDDGLAVGAATTTGGGALPANVAARANMKNGIWSVYPAQRQDLRIEGRMDLRIMLSTLDKGLNVIADLYDIAPNGKAMLITRGATPVAAGQKQTTFRTFPTDWTLRKGHRLALRLVNTNVEVYAHVPTGGKVQIMRTWLTVPVGGGQTAPTYGGTPAYWKTYVEKAGYYPGIVPTMTVRQH</sequence>
<proteinExistence type="predicted"/>
<dbReference type="SUPFAM" id="SSF49785">
    <property type="entry name" value="Galactose-binding domain-like"/>
    <property type="match status" value="1"/>
</dbReference>
<dbReference type="InterPro" id="IPR013736">
    <property type="entry name" value="Xaa-Pro_dipept_C"/>
</dbReference>
<dbReference type="NCBIfam" id="TIGR00976">
    <property type="entry name" value="CocE_NonD"/>
    <property type="match status" value="1"/>
</dbReference>
<organism evidence="3 4">
    <name type="scientific">Lawsonella clevelandensis</name>
    <dbReference type="NCBI Taxonomy" id="1528099"/>
    <lineage>
        <taxon>Bacteria</taxon>
        <taxon>Bacillati</taxon>
        <taxon>Actinomycetota</taxon>
        <taxon>Actinomycetes</taxon>
        <taxon>Mycobacteriales</taxon>
        <taxon>Lawsonellaceae</taxon>
        <taxon>Lawsonella</taxon>
    </lineage>
</organism>
<gene>
    <name evidence="3" type="ORF">LC603019_00954</name>
</gene>
<evidence type="ECO:0000259" key="2">
    <source>
        <dbReference type="SMART" id="SM00939"/>
    </source>
</evidence>
<protein>
    <recommendedName>
        <fullName evidence="2">Xaa-Pro dipeptidyl-peptidase C-terminal domain-containing protein</fullName>
    </recommendedName>
</protein>
<dbReference type="Gene3D" id="2.60.120.260">
    <property type="entry name" value="Galactose-binding domain-like"/>
    <property type="match status" value="1"/>
</dbReference>
<dbReference type="InterPro" id="IPR008979">
    <property type="entry name" value="Galactose-bd-like_sf"/>
</dbReference>
<dbReference type="InterPro" id="IPR005674">
    <property type="entry name" value="CocE/Ser_esterase"/>
</dbReference>
<feature type="domain" description="Xaa-Pro dipeptidyl-peptidase C-terminal" evidence="2">
    <location>
        <begin position="223"/>
        <end position="431"/>
    </location>
</feature>
<evidence type="ECO:0000313" key="4">
    <source>
        <dbReference type="Proteomes" id="UP000324288"/>
    </source>
</evidence>
<dbReference type="SUPFAM" id="SSF53474">
    <property type="entry name" value="alpha/beta-Hydrolases"/>
    <property type="match status" value="1"/>
</dbReference>